<protein>
    <submittedName>
        <fullName evidence="2">Uncharacterized protein</fullName>
    </submittedName>
</protein>
<reference evidence="2 3" key="1">
    <citation type="submission" date="2016-06" db="EMBL/GenBank/DDBJ databases">
        <authorList>
            <person name="Kjaerup R.B."/>
            <person name="Dalgaard T.S."/>
            <person name="Juul-Madsen H.R."/>
        </authorList>
    </citation>
    <scope>NUCLEOTIDE SEQUENCE [LARGE SCALE GENOMIC DNA]</scope>
    <source>
        <strain evidence="2 3">DSM 43818</strain>
    </source>
</reference>
<organism evidence="2 3">
    <name type="scientific">Micromonospora nigra</name>
    <dbReference type="NCBI Taxonomy" id="145857"/>
    <lineage>
        <taxon>Bacteria</taxon>
        <taxon>Bacillati</taxon>
        <taxon>Actinomycetota</taxon>
        <taxon>Actinomycetes</taxon>
        <taxon>Micromonosporales</taxon>
        <taxon>Micromonosporaceae</taxon>
        <taxon>Micromonospora</taxon>
    </lineage>
</organism>
<dbReference type="EMBL" id="FMHT01000003">
    <property type="protein sequence ID" value="SCL25781.1"/>
    <property type="molecule type" value="Genomic_DNA"/>
</dbReference>
<feature type="region of interest" description="Disordered" evidence="1">
    <location>
        <begin position="124"/>
        <end position="148"/>
    </location>
</feature>
<evidence type="ECO:0000313" key="3">
    <source>
        <dbReference type="Proteomes" id="UP000199699"/>
    </source>
</evidence>
<feature type="compositionally biased region" description="Basic and acidic residues" evidence="1">
    <location>
        <begin position="139"/>
        <end position="148"/>
    </location>
</feature>
<accession>A0A1C6S925</accession>
<evidence type="ECO:0000256" key="1">
    <source>
        <dbReference type="SAM" id="MobiDB-lite"/>
    </source>
</evidence>
<gene>
    <name evidence="2" type="ORF">GA0070616_3174</name>
</gene>
<keyword evidence="3" id="KW-1185">Reference proteome</keyword>
<name>A0A1C6S925_9ACTN</name>
<sequence>MPVPYRRTVFNAFMKNELLLAMLETVAGDDVDLEPARKAFEETRGDFRAKFTAAVRARLAQSAVPEVFIDLPEHPELLRKSDLEALVRPAADGFLRSHPSKEELLKQVVTIRRRQERRPTWIPRVDRDGKPMTSAAVRPPEDEREPDRPLPIAALSELGAVTIMLPAAEQERPELAMVSGGIGAWESALFTFLGLADGAPATTITIDATANESLIPDDVRWWSPEPVQPVPAAQDPGVASELLATSPTLGGLPVIDNSPERYEVVVDALAAVGDWRHSPRWTLETWDPGDNSATLALAHAAIAGWADEQRSGVVVFVYGGAMYTSEGLVGVPSPLHSYVLVATRSADGTDTVDTVHRVNLTCPGENWCHRGGCPDHDVPELAALLMPAVTIGHVAEAAGDSTHGRWADSYHRLYGDGEGPDYADRVLEHLTSTLARHGWAELTDSTWEGRLEQTLLRRGEHCLTAAYDPVTRQIQLIDGKAELELTLDMLADDGVLTNYDGQDTVDTSEEATERWGAELLTAATELLAGRINELPQLAAPIQVTVLGLHPHADGILRGPEAPALVEHQLEALLLTTGVLTAPE</sequence>
<evidence type="ECO:0000313" key="2">
    <source>
        <dbReference type="EMBL" id="SCL25781.1"/>
    </source>
</evidence>
<dbReference type="Proteomes" id="UP000199699">
    <property type="component" value="Unassembled WGS sequence"/>
</dbReference>
<proteinExistence type="predicted"/>
<dbReference type="AlphaFoldDB" id="A0A1C6S925"/>